<dbReference type="GO" id="GO:1990380">
    <property type="term" value="F:K48-linked deubiquitinase activity"/>
    <property type="evidence" value="ECO:0007669"/>
    <property type="project" value="UniProtKB-UniRule"/>
</dbReference>
<evidence type="ECO:0000256" key="7">
    <source>
        <dbReference type="RuleBase" id="RU367139"/>
    </source>
</evidence>
<keyword evidence="4 7" id="KW-0833">Ubl conjugation pathway</keyword>
<keyword evidence="6 7" id="KW-0788">Thiol protease</keyword>
<dbReference type="GO" id="GO:0071108">
    <property type="term" value="P:protein K48-linked deubiquitination"/>
    <property type="evidence" value="ECO:0007669"/>
    <property type="project" value="TreeGrafter"/>
</dbReference>
<evidence type="ECO:0000256" key="6">
    <source>
        <dbReference type="ARBA" id="ARBA00022807"/>
    </source>
</evidence>
<dbReference type="PANTHER" id="PTHR18063:SF7">
    <property type="entry name" value="UBIQUITIN CARBOXYL-TERMINAL HYDROLASE MINDY-1"/>
    <property type="match status" value="1"/>
</dbReference>
<dbReference type="GO" id="GO:0016807">
    <property type="term" value="F:cysteine-type carboxypeptidase activity"/>
    <property type="evidence" value="ECO:0007669"/>
    <property type="project" value="TreeGrafter"/>
</dbReference>
<feature type="domain" description="MINDY deubiquitinase" evidence="9">
    <location>
        <begin position="127"/>
        <end position="378"/>
    </location>
</feature>
<evidence type="ECO:0000256" key="4">
    <source>
        <dbReference type="ARBA" id="ARBA00022786"/>
    </source>
</evidence>
<proteinExistence type="inferred from homology"/>
<feature type="compositionally biased region" description="Low complexity" evidence="8">
    <location>
        <begin position="431"/>
        <end position="450"/>
    </location>
</feature>
<dbReference type="EC" id="3.4.19.12" evidence="7"/>
<dbReference type="GO" id="GO:0006508">
    <property type="term" value="P:proteolysis"/>
    <property type="evidence" value="ECO:0007669"/>
    <property type="project" value="UniProtKB-KW"/>
</dbReference>
<evidence type="ECO:0000259" key="9">
    <source>
        <dbReference type="Pfam" id="PF04424"/>
    </source>
</evidence>
<accession>A0A8B9DKG7</accession>
<feature type="compositionally biased region" description="Basic residues" evidence="8">
    <location>
        <begin position="462"/>
        <end position="472"/>
    </location>
</feature>
<keyword evidence="11" id="KW-1185">Reference proteome</keyword>
<dbReference type="InterPro" id="IPR033979">
    <property type="entry name" value="MINDY_domain"/>
</dbReference>
<evidence type="ECO:0000313" key="10">
    <source>
        <dbReference type="Ensembl" id="ENSACDP00005006655.1"/>
    </source>
</evidence>
<protein>
    <recommendedName>
        <fullName evidence="7">Ubiquitin carboxyl-terminal hydrolase</fullName>
        <ecNumber evidence="7">3.4.19.12</ecNumber>
    </recommendedName>
</protein>
<evidence type="ECO:0000313" key="11">
    <source>
        <dbReference type="Proteomes" id="UP000694521"/>
    </source>
</evidence>
<comment type="function">
    <text evidence="7">Hydrolase that can specifically remove 'Lys-48'-linked conjugated ubiquitin from proteins. Has exodeubiquitinase activity and has a preference for long polyubiquitin chains. May play a regulatory role at the level of protein turnover.</text>
</comment>
<feature type="region of interest" description="Disordered" evidence="8">
    <location>
        <begin position="431"/>
        <end position="545"/>
    </location>
</feature>
<evidence type="ECO:0000256" key="2">
    <source>
        <dbReference type="ARBA" id="ARBA00006616"/>
    </source>
</evidence>
<evidence type="ECO:0000256" key="5">
    <source>
        <dbReference type="ARBA" id="ARBA00022801"/>
    </source>
</evidence>
<reference evidence="10" key="1">
    <citation type="submission" date="2025-08" db="UniProtKB">
        <authorList>
            <consortium name="Ensembl"/>
        </authorList>
    </citation>
    <scope>IDENTIFICATION</scope>
</reference>
<sequence>MELQPEQGEVLLATGDGTQCRGTSSELCQLPHDAGEAGGGEGIPAVSQEAGRRGQALQPGEEDVLGPSNEKAPEEQQESEDSKVQDSQEGLPAPGESDASPGGASRPAGEPPSTRPPAREREPEPDFYCVKWITWKGERTPIITQSENGPCPLLAIMNILFLQWKVKLPLQKEVVTSDELMAHLGDCILSIRPQEQSEGLQLNFQQNVNDTMMVLPKLSTGLDVNVRFTGVSDFEYTPECIVFDLLNVPLYHGWLVDPQSPDVVQAVGKLSYNQLVEKIITCKHSGDSNLVTEGLIAEQFLESTASQLTYHGLCELTAAVKEEELSVFFRNNHFSTMIKHKGHLYLLVTDQGFLQEERVVWESLHNVDGDSCFCDTDFHLSHALGKEAAAGAPPEQRQVDQDYMIALSLQQQQGQGPSTLSDLELARQLQQEEYQQQQQQQLRPAPAPAQVSGSPFLTPRLPHPRGKVRRRAGAVSRLHPQPAGLRGHPGGTPGWPPVPQPCRLSAGPSAAGGPASRGAETAAEGLGLHPPVVPSGTPPLLGEHQAEPPCLRGRCRCPWGQLEGGRGRGLPLLSRGPAPPNISSGLNVGVMNPRVPPRTFRRGGLAEGGSAAPFPVAALTSANKGLFAGRLRGAAGGPARGGG</sequence>
<evidence type="ECO:0000256" key="1">
    <source>
        <dbReference type="ARBA" id="ARBA00000707"/>
    </source>
</evidence>
<dbReference type="GO" id="GO:0071944">
    <property type="term" value="C:cell periphery"/>
    <property type="evidence" value="ECO:0007669"/>
    <property type="project" value="TreeGrafter"/>
</dbReference>
<dbReference type="GO" id="GO:0005829">
    <property type="term" value="C:cytosol"/>
    <property type="evidence" value="ECO:0007669"/>
    <property type="project" value="TreeGrafter"/>
</dbReference>
<organism evidence="10 11">
    <name type="scientific">Anser cygnoides</name>
    <name type="common">Swan goose</name>
    <dbReference type="NCBI Taxonomy" id="8845"/>
    <lineage>
        <taxon>Eukaryota</taxon>
        <taxon>Metazoa</taxon>
        <taxon>Chordata</taxon>
        <taxon>Craniata</taxon>
        <taxon>Vertebrata</taxon>
        <taxon>Euteleostomi</taxon>
        <taxon>Archelosauria</taxon>
        <taxon>Archosauria</taxon>
        <taxon>Dinosauria</taxon>
        <taxon>Saurischia</taxon>
        <taxon>Theropoda</taxon>
        <taxon>Coelurosauria</taxon>
        <taxon>Aves</taxon>
        <taxon>Neognathae</taxon>
        <taxon>Galloanserae</taxon>
        <taxon>Anseriformes</taxon>
        <taxon>Anatidae</taxon>
        <taxon>Anserinae</taxon>
        <taxon>Anser</taxon>
    </lineage>
</organism>
<feature type="compositionally biased region" description="Polar residues" evidence="8">
    <location>
        <begin position="16"/>
        <end position="27"/>
    </location>
</feature>
<dbReference type="AlphaFoldDB" id="A0A8B9DKG7"/>
<evidence type="ECO:0000256" key="3">
    <source>
        <dbReference type="ARBA" id="ARBA00022670"/>
    </source>
</evidence>
<dbReference type="Proteomes" id="UP000694521">
    <property type="component" value="Unplaced"/>
</dbReference>
<dbReference type="PANTHER" id="PTHR18063">
    <property type="entry name" value="NF-E2 INDUCIBLE PROTEIN"/>
    <property type="match status" value="1"/>
</dbReference>
<dbReference type="Pfam" id="PF04424">
    <property type="entry name" value="MINDY_DUB"/>
    <property type="match status" value="1"/>
</dbReference>
<keyword evidence="3 7" id="KW-0645">Protease</keyword>
<comment type="catalytic activity">
    <reaction evidence="1 7">
        <text>Thiol-dependent hydrolysis of ester, thioester, amide, peptide and isopeptide bonds formed by the C-terminal Gly of ubiquitin (a 76-residue protein attached to proteins as an intracellular targeting signal).</text>
        <dbReference type="EC" id="3.4.19.12"/>
    </reaction>
</comment>
<feature type="compositionally biased region" description="Low complexity" evidence="8">
    <location>
        <begin position="505"/>
        <end position="519"/>
    </location>
</feature>
<dbReference type="GO" id="GO:0004843">
    <property type="term" value="F:cysteine-type deubiquitinase activity"/>
    <property type="evidence" value="ECO:0007669"/>
    <property type="project" value="UniProtKB-UniRule"/>
</dbReference>
<dbReference type="Ensembl" id="ENSACDT00005008009.1">
    <property type="protein sequence ID" value="ENSACDP00005006655.1"/>
    <property type="gene ID" value="ENSACDG00005004889.1"/>
</dbReference>
<keyword evidence="5 7" id="KW-0378">Hydrolase</keyword>
<dbReference type="GO" id="GO:0140934">
    <property type="term" value="F:histone deubiquitinase activity"/>
    <property type="evidence" value="ECO:0007669"/>
    <property type="project" value="UniProtKB-UniRule"/>
</dbReference>
<evidence type="ECO:0000256" key="8">
    <source>
        <dbReference type="SAM" id="MobiDB-lite"/>
    </source>
</evidence>
<dbReference type="InterPro" id="IPR007518">
    <property type="entry name" value="MINDY"/>
</dbReference>
<dbReference type="GO" id="GO:0036435">
    <property type="term" value="F:K48-linked polyubiquitin modification-dependent protein binding"/>
    <property type="evidence" value="ECO:0007669"/>
    <property type="project" value="UniProtKB-UniRule"/>
</dbReference>
<name>A0A8B9DKG7_ANSCY</name>
<feature type="region of interest" description="Disordered" evidence="8">
    <location>
        <begin position="1"/>
        <end position="123"/>
    </location>
</feature>
<comment type="similarity">
    <text evidence="2 7">Belongs to the MINDY deubiquitinase family. FAM63 subfamily.</text>
</comment>
<reference evidence="10" key="2">
    <citation type="submission" date="2025-09" db="UniProtKB">
        <authorList>
            <consortium name="Ensembl"/>
        </authorList>
    </citation>
    <scope>IDENTIFICATION</scope>
</reference>